<dbReference type="InterPro" id="IPR013757">
    <property type="entry name" value="Topo_IIA_A_a_sf"/>
</dbReference>
<dbReference type="GO" id="GO:0005524">
    <property type="term" value="F:ATP binding"/>
    <property type="evidence" value="ECO:0007669"/>
    <property type="project" value="UniProtKB-UniRule"/>
</dbReference>
<dbReference type="GO" id="GO:0005737">
    <property type="term" value="C:cytoplasm"/>
    <property type="evidence" value="ECO:0007669"/>
    <property type="project" value="UniProtKB-SubCell"/>
</dbReference>
<dbReference type="HAMAP" id="MF_01897">
    <property type="entry name" value="GyrA"/>
    <property type="match status" value="1"/>
</dbReference>
<evidence type="ECO:0000256" key="5">
    <source>
        <dbReference type="ARBA" id="ARBA00023029"/>
    </source>
</evidence>
<feature type="short sequence motif" description="GyrA-box" evidence="8">
    <location>
        <begin position="563"/>
        <end position="569"/>
    </location>
</feature>
<dbReference type="EC" id="5.6.2.2" evidence="8"/>
<dbReference type="CDD" id="cd00187">
    <property type="entry name" value="TOP4c"/>
    <property type="match status" value="1"/>
</dbReference>
<organism evidence="12 13">
    <name type="scientific">Alkanindiges illinoisensis</name>
    <dbReference type="NCBI Taxonomy" id="197183"/>
    <lineage>
        <taxon>Bacteria</taxon>
        <taxon>Pseudomonadati</taxon>
        <taxon>Pseudomonadota</taxon>
        <taxon>Gammaproteobacteria</taxon>
        <taxon>Moraxellales</taxon>
        <taxon>Moraxellaceae</taxon>
        <taxon>Alkanindiges</taxon>
    </lineage>
</organism>
<dbReference type="InterPro" id="IPR002205">
    <property type="entry name" value="Topo_IIA_dom_A"/>
</dbReference>
<evidence type="ECO:0000256" key="2">
    <source>
        <dbReference type="ARBA" id="ARBA00008263"/>
    </source>
</evidence>
<feature type="region of interest" description="Disordered" evidence="10">
    <location>
        <begin position="977"/>
        <end position="1020"/>
    </location>
</feature>
<comment type="function">
    <text evidence="8">A type II topoisomerase that negatively supercoils closed circular double-stranded (ds) DNA in an ATP-dependent manner to modulate DNA topology and maintain chromosomes in an underwound state. Negative supercoiling favors strand separation, and DNA replication, transcription, recombination and repair, all of which involve strand separation. Also able to catalyze the interconversion of other topological isomers of dsDNA rings, including catenanes and knotted rings. Type II topoisomerases break and join 2 DNA strands simultaneously in an ATP-dependent manner.</text>
</comment>
<dbReference type="PROSITE" id="PS52040">
    <property type="entry name" value="TOPO_IIA"/>
    <property type="match status" value="1"/>
</dbReference>
<reference evidence="12 13" key="1">
    <citation type="submission" date="2019-03" db="EMBL/GenBank/DDBJ databases">
        <title>Alkanindiges illinoisensis: a potential pathogenic isolated from ascites of a gastric cancer patient with abdominal metastasis.</title>
        <authorList>
            <person name="Hu X."/>
            <person name="Yang B."/>
            <person name="Yan X."/>
            <person name="Lin L."/>
            <person name="Zhao H."/>
            <person name="Zhou F."/>
            <person name="Su B."/>
            <person name="Chen J."/>
            <person name="Rui Y."/>
            <person name="Wang Q."/>
            <person name="Zheng L."/>
        </authorList>
    </citation>
    <scope>NUCLEOTIDE SEQUENCE [LARGE SCALE GENOMIC DNA]</scope>
    <source>
        <strain evidence="12 13">NFYY 23406</strain>
    </source>
</reference>
<dbReference type="GO" id="GO:0034335">
    <property type="term" value="F:DNA negative supercoiling activity"/>
    <property type="evidence" value="ECO:0007669"/>
    <property type="project" value="UniProtKB-ARBA"/>
</dbReference>
<keyword evidence="7 8" id="KW-0413">Isomerase</keyword>
<evidence type="ECO:0000313" key="12">
    <source>
        <dbReference type="EMBL" id="TEU28661.1"/>
    </source>
</evidence>
<keyword evidence="3 8" id="KW-0547">Nucleotide-binding</keyword>
<dbReference type="InterPro" id="IPR005743">
    <property type="entry name" value="GyrA"/>
</dbReference>
<accession>A0A4Y7XDB5</accession>
<evidence type="ECO:0000259" key="11">
    <source>
        <dbReference type="PROSITE" id="PS52040"/>
    </source>
</evidence>
<evidence type="ECO:0000256" key="7">
    <source>
        <dbReference type="ARBA" id="ARBA00023235"/>
    </source>
</evidence>
<dbReference type="GO" id="GO:0005694">
    <property type="term" value="C:chromosome"/>
    <property type="evidence" value="ECO:0007669"/>
    <property type="project" value="InterPro"/>
</dbReference>
<dbReference type="Proteomes" id="UP000297834">
    <property type="component" value="Unassembled WGS sequence"/>
</dbReference>
<dbReference type="Gene3D" id="1.10.268.10">
    <property type="entry name" value="Topoisomerase, domain 3"/>
    <property type="match status" value="1"/>
</dbReference>
<dbReference type="SUPFAM" id="SSF101904">
    <property type="entry name" value="GyrA/ParC C-terminal domain-like"/>
    <property type="match status" value="2"/>
</dbReference>
<keyword evidence="13" id="KW-1185">Reference proteome</keyword>
<dbReference type="InterPro" id="IPR013760">
    <property type="entry name" value="Topo_IIA-like_dom_sf"/>
</dbReference>
<dbReference type="STRING" id="1120977.GCA_000619845_01115"/>
<dbReference type="Pfam" id="PF03989">
    <property type="entry name" value="DNA_gyraseA_C"/>
    <property type="match status" value="6"/>
</dbReference>
<keyword evidence="6 8" id="KW-0238">DNA-binding</keyword>
<feature type="compositionally biased region" description="Acidic residues" evidence="10">
    <location>
        <begin position="1009"/>
        <end position="1020"/>
    </location>
</feature>
<comment type="subcellular location">
    <subcellularLocation>
        <location evidence="8">Cytoplasm</location>
    </subcellularLocation>
</comment>
<dbReference type="FunFam" id="3.30.1360.40:FF:000002">
    <property type="entry name" value="DNA gyrase subunit A"/>
    <property type="match status" value="1"/>
</dbReference>
<keyword evidence="8" id="KW-0963">Cytoplasm</keyword>
<dbReference type="AlphaFoldDB" id="A0A4Y7XDB5"/>
<feature type="domain" description="Topo IIA-type catalytic" evidence="11">
    <location>
        <begin position="32"/>
        <end position="536"/>
    </location>
</feature>
<dbReference type="NCBIfam" id="NF004043">
    <property type="entry name" value="PRK05560.1"/>
    <property type="match status" value="1"/>
</dbReference>
<dbReference type="Gene3D" id="2.120.10.90">
    <property type="entry name" value="DNA gyrase/topoisomerase IV, subunit A, C-terminal"/>
    <property type="match status" value="2"/>
</dbReference>
<evidence type="ECO:0000256" key="8">
    <source>
        <dbReference type="HAMAP-Rule" id="MF_01897"/>
    </source>
</evidence>
<protein>
    <recommendedName>
        <fullName evidence="8">DNA gyrase subunit A</fullName>
        <ecNumber evidence="8">5.6.2.2</ecNumber>
    </recommendedName>
</protein>
<keyword evidence="5 8" id="KW-0799">Topoisomerase</keyword>
<dbReference type="SUPFAM" id="SSF56719">
    <property type="entry name" value="Type II DNA topoisomerase"/>
    <property type="match status" value="1"/>
</dbReference>
<sequence>MSVSEILPIAIEDELKHSYLDYAMSVIVSRALPDVRDGLKPVHRRVLFAMHELGNDYNKAYKKSARVVGDVIGKYHPHGDTAVYDTIVRMAQDFSLRYLLVDGQGNFGSVDGDSAAAMRYTEVRMTRLAHELLADLEKDTVDWEDNYDGSERIPQVMPTRFPNLLVNGAAGIAVGMATNMAPHNLTEVINACLAYVDDSHITIEGLMQHISGPDFPTGGIIYGKSGIVDAYRTGKGRLHIRGKYHFEEDEKTGRTTIVFTEIPYQANKARVIERIAELVKEKKLEGISELRDESDKDGMRIAIDLKRNENAEIIVNNLFLHTPLQSSFSINMVCLDNGQPKLMNLKDLIAAFVRHRQEVVTRRTMFELRKARERGHILEGLAVALANIDDIIDTIKTSANPGEARERLLAGMWQAGGVLALLEKSGHQSIRPDEIEGEDLTKPFGLTEQQYRLSPAQVAAILELRLHRLTGLEQDKLLGEYSEILQQIAELQAILDSFELLMDVIRGELRAILEQYGDGRRTEIIESRVDFSREDLIPEEQVVLTVSKAGYAKTQPLSDYAAQRRGGRGKSATSMKEDDFIQHLVVTSNHATVLCFTNVGKVYSLKVYEVPQASRGSRGRPMVNLLPLEASETITAILSVIDIPKKFKERFVNFKAFVKAQSTLLQSEALIADHFPQLEAVLSGLSEDSVDDLPETLKEPLKALHALLNEQLSTPAAEGETSYSPVLTQFAAQVENIVKNYYVFMATQCGTVKRVELEQFSNVRSNGLRAIELNGDDTLIGVAITDGEQQIMLFSNEGKAIRFSETDARVMGRTAKGVRGMRIGGVQEVDQELEQDQLPDSDEQEDNEGSCDSTGARIVSLVVVPENGEVLTACANGYGKRTPVGDYPTKKRGGKGVIAIKTSERNGELVGAVAIDEHHELLLISNGGTLVRTRASEIATTGRNAQGVRLIRVDEDEVLVGVVSLDDIDDVEDIAADDVSADDSTADSMTTGEPAAYSEAELITGQDQIEADEQDTDSAD</sequence>
<evidence type="ECO:0000256" key="1">
    <source>
        <dbReference type="ARBA" id="ARBA00000185"/>
    </source>
</evidence>
<comment type="caution">
    <text evidence="12">The sequence shown here is derived from an EMBL/GenBank/DDBJ whole genome shotgun (WGS) entry which is preliminary data.</text>
</comment>
<dbReference type="InterPro" id="IPR035516">
    <property type="entry name" value="Gyrase/topoIV_suA_C"/>
</dbReference>
<name>A0A4Y7XDB5_9GAMM</name>
<feature type="active site" description="O-(5'-phospho-DNA)-tyrosine intermediate" evidence="8 9">
    <location>
        <position position="120"/>
    </location>
</feature>
<comment type="miscellaneous">
    <text evidence="8">Few gyrases are as efficient as E.coli at forming negative supercoils. Not all organisms have 2 type II topoisomerases; in organisms with a single type II topoisomerase this enzyme also has to decatenate newly replicated chromosomes.</text>
</comment>
<dbReference type="InterPro" id="IPR006691">
    <property type="entry name" value="GyrA/parC_rep"/>
</dbReference>
<comment type="catalytic activity">
    <reaction evidence="1 8 9">
        <text>ATP-dependent breakage, passage and rejoining of double-stranded DNA.</text>
        <dbReference type="EC" id="5.6.2.2"/>
    </reaction>
</comment>
<dbReference type="PANTHER" id="PTHR43493">
    <property type="entry name" value="DNA GYRASE/TOPOISOMERASE SUBUNIT A"/>
    <property type="match status" value="1"/>
</dbReference>
<gene>
    <name evidence="8 12" type="primary">gyrA</name>
    <name evidence="12" type="ORF">E2B99_05305</name>
</gene>
<dbReference type="SMART" id="SM00434">
    <property type="entry name" value="TOP4c"/>
    <property type="match status" value="1"/>
</dbReference>
<dbReference type="OrthoDB" id="9806486at2"/>
<dbReference type="Gene3D" id="3.30.1360.40">
    <property type="match status" value="1"/>
</dbReference>
<comment type="similarity">
    <text evidence="2 8">Belongs to the type II topoisomerase GyrA/ParC subunit family.</text>
</comment>
<dbReference type="GO" id="GO:0006261">
    <property type="term" value="P:DNA-templated DNA replication"/>
    <property type="evidence" value="ECO:0007669"/>
    <property type="project" value="UniProtKB-UniRule"/>
</dbReference>
<dbReference type="GO" id="GO:0009330">
    <property type="term" value="C:DNA topoisomerase type II (double strand cut, ATP-hydrolyzing) complex"/>
    <property type="evidence" value="ECO:0007669"/>
    <property type="project" value="TreeGrafter"/>
</dbReference>
<evidence type="ECO:0000256" key="10">
    <source>
        <dbReference type="SAM" id="MobiDB-lite"/>
    </source>
</evidence>
<keyword evidence="4 8" id="KW-0067">ATP-binding</keyword>
<evidence type="ECO:0000256" key="3">
    <source>
        <dbReference type="ARBA" id="ARBA00022741"/>
    </source>
</evidence>
<proteinExistence type="inferred from homology"/>
<dbReference type="Pfam" id="PF00521">
    <property type="entry name" value="DNA_topoisoIV"/>
    <property type="match status" value="1"/>
</dbReference>
<dbReference type="EMBL" id="SNTY01000015">
    <property type="protein sequence ID" value="TEU28661.1"/>
    <property type="molecule type" value="Genomic_DNA"/>
</dbReference>
<dbReference type="FunFam" id="3.90.199.10:FF:000001">
    <property type="entry name" value="DNA gyrase subunit A"/>
    <property type="match status" value="1"/>
</dbReference>
<evidence type="ECO:0000313" key="13">
    <source>
        <dbReference type="Proteomes" id="UP000297834"/>
    </source>
</evidence>
<dbReference type="PANTHER" id="PTHR43493:SF5">
    <property type="entry name" value="DNA GYRASE SUBUNIT A, CHLOROPLASTIC_MITOCHONDRIAL"/>
    <property type="match status" value="1"/>
</dbReference>
<dbReference type="Gene3D" id="3.90.199.10">
    <property type="entry name" value="Topoisomerase II, domain 5"/>
    <property type="match status" value="1"/>
</dbReference>
<dbReference type="GO" id="GO:0003677">
    <property type="term" value="F:DNA binding"/>
    <property type="evidence" value="ECO:0007669"/>
    <property type="project" value="UniProtKB-UniRule"/>
</dbReference>
<evidence type="ECO:0000256" key="9">
    <source>
        <dbReference type="PROSITE-ProRule" id="PRU01384"/>
    </source>
</evidence>
<dbReference type="NCBIfam" id="NF004044">
    <property type="entry name" value="PRK05561.1"/>
    <property type="match status" value="1"/>
</dbReference>
<dbReference type="InterPro" id="IPR050220">
    <property type="entry name" value="Type_II_DNA_Topoisomerases"/>
</dbReference>
<evidence type="ECO:0000256" key="6">
    <source>
        <dbReference type="ARBA" id="ARBA00023125"/>
    </source>
</evidence>
<evidence type="ECO:0000256" key="4">
    <source>
        <dbReference type="ARBA" id="ARBA00022840"/>
    </source>
</evidence>
<dbReference type="InterPro" id="IPR013758">
    <property type="entry name" value="Topo_IIA_A/C_ab"/>
</dbReference>
<dbReference type="GO" id="GO:0006265">
    <property type="term" value="P:DNA topological change"/>
    <property type="evidence" value="ECO:0007669"/>
    <property type="project" value="UniProtKB-UniRule"/>
</dbReference>
<comment type="subunit">
    <text evidence="8">Heterotetramer, composed of two GyrA and two GyrB chains. In the heterotetramer, GyrA contains the active site tyrosine that forms a transient covalent intermediate with DNA, while GyrB binds cofactors and catalyzes ATP hydrolysis.</text>
</comment>
<dbReference type="NCBIfam" id="TIGR01063">
    <property type="entry name" value="gyrA"/>
    <property type="match status" value="1"/>
</dbReference>